<comment type="caution">
    <text evidence="1">The sequence shown here is derived from an EMBL/GenBank/DDBJ whole genome shotgun (WGS) entry which is preliminary data.</text>
</comment>
<evidence type="ECO:0000313" key="2">
    <source>
        <dbReference type="Proteomes" id="UP001604336"/>
    </source>
</evidence>
<dbReference type="Proteomes" id="UP001604336">
    <property type="component" value="Unassembled WGS sequence"/>
</dbReference>
<dbReference type="AlphaFoldDB" id="A0ABD1ULQ6"/>
<gene>
    <name evidence="1" type="ORF">Adt_11023</name>
</gene>
<sequence length="103" mass="11143">MGEMGLREISSTWSEIRAANSCRQPNFSVNGAKWRNGLARNPSKGLKSGHETVDYANSQRQTLNSCRRLAINEGTGVYMEASRVVVNGASWLERSGAVDIGGA</sequence>
<organism evidence="1 2">
    <name type="scientific">Abeliophyllum distichum</name>
    <dbReference type="NCBI Taxonomy" id="126358"/>
    <lineage>
        <taxon>Eukaryota</taxon>
        <taxon>Viridiplantae</taxon>
        <taxon>Streptophyta</taxon>
        <taxon>Embryophyta</taxon>
        <taxon>Tracheophyta</taxon>
        <taxon>Spermatophyta</taxon>
        <taxon>Magnoliopsida</taxon>
        <taxon>eudicotyledons</taxon>
        <taxon>Gunneridae</taxon>
        <taxon>Pentapetalae</taxon>
        <taxon>asterids</taxon>
        <taxon>lamiids</taxon>
        <taxon>Lamiales</taxon>
        <taxon>Oleaceae</taxon>
        <taxon>Forsythieae</taxon>
        <taxon>Abeliophyllum</taxon>
    </lineage>
</organism>
<reference evidence="2" key="1">
    <citation type="submission" date="2024-07" db="EMBL/GenBank/DDBJ databases">
        <title>Two chromosome-level genome assemblies of Korean endemic species Abeliophyllum distichum and Forsythia ovata (Oleaceae).</title>
        <authorList>
            <person name="Jang H."/>
        </authorList>
    </citation>
    <scope>NUCLEOTIDE SEQUENCE [LARGE SCALE GENOMIC DNA]</scope>
</reference>
<evidence type="ECO:0000313" key="1">
    <source>
        <dbReference type="EMBL" id="KAL2525969.1"/>
    </source>
</evidence>
<protein>
    <submittedName>
        <fullName evidence="1">Uncharacterized protein</fullName>
    </submittedName>
</protein>
<proteinExistence type="predicted"/>
<keyword evidence="2" id="KW-1185">Reference proteome</keyword>
<dbReference type="EMBL" id="JBFOLK010000003">
    <property type="protein sequence ID" value="KAL2525969.1"/>
    <property type="molecule type" value="Genomic_DNA"/>
</dbReference>
<accession>A0ABD1ULQ6</accession>
<name>A0ABD1ULQ6_9LAMI</name>